<dbReference type="InterPro" id="IPR047118">
    <property type="entry name" value="Fbxo7"/>
</dbReference>
<sequence length="443" mass="47203">MKLRIRICEQTSKVDVVGPESTLKELMEHIRDVLLPGHGLGSVYANFGLSLNGTELLADTGQKLSSCGVVPGDLIRVLLPAGAAHSNDDSDDPSPGGAARSLAGPLNFSPSTNRCYVHFLSSSTDGTHAVELLYRAAEVTSPADAVMVAAHLLMLETGFTPQGGEAKPAEMPSGWRSSGGAYRLQYTHTLCERGAVTVVVADSASMAAKVCLDPGVYVTEAWPGASAASAFTGLSRLSRVYKDQLVYPLIAATREALRLPVAFGLSALPPELLLLVLRLLDVISVVRLSAVCRHLNAAAADAALWRHLVRRDFSGKTRTSHDLDFYKFRQKRGVVERPCSLPPFIHRPLFGPVPFAPPRVPGIIGGGYDERPPAFAPAAQRPAAPGGQRPPGRRPQRLHLTRAGGNPTLADGFRGRASRMLGCFLIGRGVVSRPSSQEIVGHV</sequence>
<dbReference type="GO" id="GO:0050881">
    <property type="term" value="P:musculoskeletal movement"/>
    <property type="evidence" value="ECO:0007669"/>
    <property type="project" value="Ensembl"/>
</dbReference>
<dbReference type="GO" id="GO:1903599">
    <property type="term" value="P:positive regulation of autophagy of mitochondrion"/>
    <property type="evidence" value="ECO:0007669"/>
    <property type="project" value="TreeGrafter"/>
</dbReference>
<dbReference type="InterPro" id="IPR021625">
    <property type="entry name" value="PI31_Prot_N"/>
</dbReference>
<name>A0A3Q2YP41_HIPCM</name>
<dbReference type="AlphaFoldDB" id="A0A3Q2YP41"/>
<evidence type="ECO:0000313" key="3">
    <source>
        <dbReference type="Ensembl" id="ENSHCOP00000020429.1"/>
    </source>
</evidence>
<feature type="domain" description="F-box" evidence="2">
    <location>
        <begin position="262"/>
        <end position="308"/>
    </location>
</feature>
<organism evidence="3 4">
    <name type="scientific">Hippocampus comes</name>
    <name type="common">Tiger tail seahorse</name>
    <dbReference type="NCBI Taxonomy" id="109280"/>
    <lineage>
        <taxon>Eukaryota</taxon>
        <taxon>Metazoa</taxon>
        <taxon>Chordata</taxon>
        <taxon>Craniata</taxon>
        <taxon>Vertebrata</taxon>
        <taxon>Euteleostomi</taxon>
        <taxon>Actinopterygii</taxon>
        <taxon>Neopterygii</taxon>
        <taxon>Teleostei</taxon>
        <taxon>Neoteleostei</taxon>
        <taxon>Acanthomorphata</taxon>
        <taxon>Syngnathiaria</taxon>
        <taxon>Syngnathiformes</taxon>
        <taxon>Syngnathoidei</taxon>
        <taxon>Syngnathidae</taxon>
        <taxon>Hippocampus</taxon>
    </lineage>
</organism>
<proteinExistence type="predicted"/>
<dbReference type="GO" id="GO:0019901">
    <property type="term" value="F:protein kinase binding"/>
    <property type="evidence" value="ECO:0007669"/>
    <property type="project" value="InterPro"/>
</dbReference>
<feature type="compositionally biased region" description="Low complexity" evidence="1">
    <location>
        <begin position="376"/>
        <end position="387"/>
    </location>
</feature>
<dbReference type="SUPFAM" id="SSF81383">
    <property type="entry name" value="F-box domain"/>
    <property type="match status" value="1"/>
</dbReference>
<dbReference type="GeneTree" id="ENSGT00390000006670"/>
<dbReference type="Ensembl" id="ENSHCOT00000006204.1">
    <property type="protein sequence ID" value="ENSHCOP00000020429.1"/>
    <property type="gene ID" value="ENSHCOG00000006599.1"/>
</dbReference>
<dbReference type="STRING" id="109280.ENSHCOP00000020429"/>
<evidence type="ECO:0000313" key="4">
    <source>
        <dbReference type="Proteomes" id="UP000264820"/>
    </source>
</evidence>
<feature type="compositionally biased region" description="Basic residues" evidence="1">
    <location>
        <begin position="391"/>
        <end position="400"/>
    </location>
</feature>
<dbReference type="Gene3D" id="1.20.1280.50">
    <property type="match status" value="1"/>
</dbReference>
<dbReference type="PANTHER" id="PTHR15537:SF2">
    <property type="entry name" value="F-BOX ONLY PROTEIN 7"/>
    <property type="match status" value="1"/>
</dbReference>
<accession>A0A3Q2YP41</accession>
<evidence type="ECO:0000259" key="2">
    <source>
        <dbReference type="PROSITE" id="PS50181"/>
    </source>
</evidence>
<evidence type="ECO:0000256" key="1">
    <source>
        <dbReference type="SAM" id="MobiDB-lite"/>
    </source>
</evidence>
<reference evidence="3" key="2">
    <citation type="submission" date="2025-09" db="UniProtKB">
        <authorList>
            <consortium name="Ensembl"/>
        </authorList>
    </citation>
    <scope>IDENTIFICATION</scope>
</reference>
<reference evidence="3" key="1">
    <citation type="submission" date="2025-08" db="UniProtKB">
        <authorList>
            <consortium name="Ensembl"/>
        </authorList>
    </citation>
    <scope>IDENTIFICATION</scope>
</reference>
<dbReference type="InterPro" id="IPR001810">
    <property type="entry name" value="F-box_dom"/>
</dbReference>
<feature type="region of interest" description="Disordered" evidence="1">
    <location>
        <begin position="374"/>
        <end position="411"/>
    </location>
</feature>
<dbReference type="OMA" id="RIRICEQ"/>
<dbReference type="Gene3D" id="3.40.1000.30">
    <property type="match status" value="1"/>
</dbReference>
<dbReference type="InterPro" id="IPR036047">
    <property type="entry name" value="F-box-like_dom_sf"/>
</dbReference>
<protein>
    <submittedName>
        <fullName evidence="3">F-box protein 7</fullName>
    </submittedName>
</protein>
<dbReference type="SMART" id="SM00256">
    <property type="entry name" value="FBOX"/>
    <property type="match status" value="1"/>
</dbReference>
<dbReference type="PANTHER" id="PTHR15537">
    <property type="entry name" value="F-BOX ONLY PROTEIN 7"/>
    <property type="match status" value="1"/>
</dbReference>
<dbReference type="Pfam" id="PF12937">
    <property type="entry name" value="F-box-like"/>
    <property type="match status" value="1"/>
</dbReference>
<dbReference type="PROSITE" id="PS50181">
    <property type="entry name" value="FBOX"/>
    <property type="match status" value="1"/>
</dbReference>
<feature type="region of interest" description="Disordered" evidence="1">
    <location>
        <begin position="84"/>
        <end position="103"/>
    </location>
</feature>
<dbReference type="Pfam" id="PF11566">
    <property type="entry name" value="PI31_Prot_N"/>
    <property type="match status" value="1"/>
</dbReference>
<dbReference type="Proteomes" id="UP000264820">
    <property type="component" value="Unplaced"/>
</dbReference>
<keyword evidence="4" id="KW-1185">Reference proteome</keyword>